<dbReference type="Proteomes" id="UP000176288">
    <property type="component" value="Chromosome"/>
</dbReference>
<evidence type="ECO:0000313" key="4">
    <source>
        <dbReference type="Proteomes" id="UP000176288"/>
    </source>
</evidence>
<keyword evidence="2" id="KW-0732">Signal</keyword>
<evidence type="ECO:0000256" key="2">
    <source>
        <dbReference type="SAM" id="SignalP"/>
    </source>
</evidence>
<feature type="compositionally biased region" description="Polar residues" evidence="1">
    <location>
        <begin position="224"/>
        <end position="236"/>
    </location>
</feature>
<feature type="chain" id="PRO_5038599452" evidence="2">
    <location>
        <begin position="21"/>
        <end position="278"/>
    </location>
</feature>
<feature type="compositionally biased region" description="Polar residues" evidence="1">
    <location>
        <begin position="24"/>
        <end position="57"/>
    </location>
</feature>
<feature type="region of interest" description="Disordered" evidence="1">
    <location>
        <begin position="214"/>
        <end position="237"/>
    </location>
</feature>
<organism evidence="3 4">
    <name type="scientific">Boudabousia tangfeifanii</name>
    <dbReference type="NCBI Taxonomy" id="1912795"/>
    <lineage>
        <taxon>Bacteria</taxon>
        <taxon>Bacillati</taxon>
        <taxon>Actinomycetota</taxon>
        <taxon>Actinomycetes</taxon>
        <taxon>Actinomycetales</taxon>
        <taxon>Actinomycetaceae</taxon>
        <taxon>Boudabousia</taxon>
    </lineage>
</organism>
<feature type="region of interest" description="Disordered" evidence="1">
    <location>
        <begin position="24"/>
        <end position="90"/>
    </location>
</feature>
<accession>A0A1D9MIG9</accession>
<protein>
    <submittedName>
        <fullName evidence="3">Uncharacterized protein</fullName>
    </submittedName>
</protein>
<name>A0A1D9MIG9_9ACTO</name>
<sequence length="278" mass="29983">MSRQYLVTASLVAIALGALAGCSTSPDSTNASSPEGSTAEQLFSQAPTVSSNATSEGSDGLQPEPSLKGTGLPVPFKAGEPTIIDPTEGLLGRTYKNTTGMANNEAQEVLIEKATDFYNDQDFAGMAFAEDYSYFDMYVVHPDAPAVKELKQFLAQNPSARIRLVPRKVSMETMQQVAAALKEKHPQIMEAAPDMIIEGLDLTIDPKLEEVLKEHENDDKQPYSELTGTPENNRPLPTQEEIKPICEQAAKFVAEKGLSVTCRPGLATMEPPRPLAGL</sequence>
<feature type="signal peptide" evidence="2">
    <location>
        <begin position="1"/>
        <end position="20"/>
    </location>
</feature>
<evidence type="ECO:0000313" key="3">
    <source>
        <dbReference type="EMBL" id="AOZ72003.1"/>
    </source>
</evidence>
<dbReference type="KEGG" id="avu:BK816_00745"/>
<keyword evidence="4" id="KW-1185">Reference proteome</keyword>
<dbReference type="EMBL" id="CP017812">
    <property type="protein sequence ID" value="AOZ72003.1"/>
    <property type="molecule type" value="Genomic_DNA"/>
</dbReference>
<proteinExistence type="predicted"/>
<reference evidence="3 4" key="1">
    <citation type="submission" date="2016-10" db="EMBL/GenBank/DDBJ databases">
        <title>Actinomyces aegypiusis sp. nov., isolated from the Aegypius monachus in Qinghai Tibet Plateau China.</title>
        <authorList>
            <person name="Wang Y."/>
        </authorList>
    </citation>
    <scope>NUCLEOTIDE SEQUENCE [LARGE SCALE GENOMIC DNA]</scope>
    <source>
        <strain evidence="3 4">VUL4_3</strain>
    </source>
</reference>
<evidence type="ECO:0000256" key="1">
    <source>
        <dbReference type="SAM" id="MobiDB-lite"/>
    </source>
</evidence>
<gene>
    <name evidence="3" type="ORF">BK816_00745</name>
</gene>
<dbReference type="AlphaFoldDB" id="A0A1D9MIG9"/>
<dbReference type="RefSeq" id="WP_071163469.1">
    <property type="nucleotide sequence ID" value="NZ_CP017812.1"/>
</dbReference>
<dbReference type="PROSITE" id="PS51257">
    <property type="entry name" value="PROKAR_LIPOPROTEIN"/>
    <property type="match status" value="1"/>
</dbReference>